<protein>
    <recommendedName>
        <fullName evidence="4">HNH endonuclease</fullName>
    </recommendedName>
</protein>
<evidence type="ECO:0008006" key="4">
    <source>
        <dbReference type="Google" id="ProtNLM"/>
    </source>
</evidence>
<sequence length="186" mass="21688">MTRWTITHGMTKSPEYRAWASMIQRCENPNSVSYHRYGERGIRICDRWHDFSAFFEDMGARPSSEHSIDRIDNDGHYEPSNCRWATRSEQQRNKGGYRQDHNLPRGQNHWTKRDPERAAAVARCNIVKSHKRGAENNKAKLTEQDVHAIKRRIEDGETDTAIAASFGVRPGAIWFIRSDKHWSHVE</sequence>
<organism evidence="2 3">
    <name type="scientific">Xanthobacter agilis</name>
    <dbReference type="NCBI Taxonomy" id="47492"/>
    <lineage>
        <taxon>Bacteria</taxon>
        <taxon>Pseudomonadati</taxon>
        <taxon>Pseudomonadota</taxon>
        <taxon>Alphaproteobacteria</taxon>
        <taxon>Hyphomicrobiales</taxon>
        <taxon>Xanthobacteraceae</taxon>
        <taxon>Xanthobacter</taxon>
    </lineage>
</organism>
<gene>
    <name evidence="2" type="ORF">QOZ94_002798</name>
</gene>
<feature type="region of interest" description="Disordered" evidence="1">
    <location>
        <begin position="87"/>
        <end position="115"/>
    </location>
</feature>
<keyword evidence="3" id="KW-1185">Reference proteome</keyword>
<dbReference type="RefSeq" id="WP_237343909.1">
    <property type="nucleotide sequence ID" value="NZ_JABWGX010000001.1"/>
</dbReference>
<reference evidence="2 3" key="1">
    <citation type="submission" date="2023-07" db="EMBL/GenBank/DDBJ databases">
        <title>Genomic Encyclopedia of Type Strains, Phase IV (KMG-IV): sequencing the most valuable type-strain genomes for metagenomic binning, comparative biology and taxonomic classification.</title>
        <authorList>
            <person name="Goeker M."/>
        </authorList>
    </citation>
    <scope>NUCLEOTIDE SEQUENCE [LARGE SCALE GENOMIC DNA]</scope>
    <source>
        <strain evidence="2 3">DSM 3770</strain>
    </source>
</reference>
<dbReference type="Proteomes" id="UP001241747">
    <property type="component" value="Unassembled WGS sequence"/>
</dbReference>
<name>A0ABU0LFU3_XANAG</name>
<evidence type="ECO:0000313" key="3">
    <source>
        <dbReference type="Proteomes" id="UP001241747"/>
    </source>
</evidence>
<comment type="caution">
    <text evidence="2">The sequence shown here is derived from an EMBL/GenBank/DDBJ whole genome shotgun (WGS) entry which is preliminary data.</text>
</comment>
<proteinExistence type="predicted"/>
<feature type="compositionally biased region" description="Basic and acidic residues" evidence="1">
    <location>
        <begin position="89"/>
        <end position="103"/>
    </location>
</feature>
<evidence type="ECO:0000256" key="1">
    <source>
        <dbReference type="SAM" id="MobiDB-lite"/>
    </source>
</evidence>
<accession>A0ABU0LFU3</accession>
<evidence type="ECO:0000313" key="2">
    <source>
        <dbReference type="EMBL" id="MDQ0505994.1"/>
    </source>
</evidence>
<dbReference type="EMBL" id="JAUSVY010000006">
    <property type="protein sequence ID" value="MDQ0505994.1"/>
    <property type="molecule type" value="Genomic_DNA"/>
</dbReference>